<dbReference type="GO" id="GO:0003676">
    <property type="term" value="F:nucleic acid binding"/>
    <property type="evidence" value="ECO:0007669"/>
    <property type="project" value="InterPro"/>
</dbReference>
<dbReference type="Pfam" id="PF00098">
    <property type="entry name" value="zf-CCHC"/>
    <property type="match status" value="1"/>
</dbReference>
<dbReference type="PROSITE" id="PS50158">
    <property type="entry name" value="ZF_CCHC"/>
    <property type="match status" value="1"/>
</dbReference>
<keyword evidence="5" id="KW-1185">Reference proteome</keyword>
<proteinExistence type="predicted"/>
<feature type="domain" description="CCHC-type" evidence="3">
    <location>
        <begin position="157"/>
        <end position="172"/>
    </location>
</feature>
<comment type="caution">
    <text evidence="4">The sequence shown here is derived from an EMBL/GenBank/DDBJ whole genome shotgun (WGS) entry which is preliminary data.</text>
</comment>
<dbReference type="SMART" id="SM00343">
    <property type="entry name" value="ZnF_C2HC"/>
    <property type="match status" value="1"/>
</dbReference>
<evidence type="ECO:0000259" key="3">
    <source>
        <dbReference type="PROSITE" id="PS50158"/>
    </source>
</evidence>
<organism evidence="4 5">
    <name type="scientific">Gossypium australe</name>
    <dbReference type="NCBI Taxonomy" id="47621"/>
    <lineage>
        <taxon>Eukaryota</taxon>
        <taxon>Viridiplantae</taxon>
        <taxon>Streptophyta</taxon>
        <taxon>Embryophyta</taxon>
        <taxon>Tracheophyta</taxon>
        <taxon>Spermatophyta</taxon>
        <taxon>Magnoliopsida</taxon>
        <taxon>eudicotyledons</taxon>
        <taxon>Gunneridae</taxon>
        <taxon>Pentapetalae</taxon>
        <taxon>rosids</taxon>
        <taxon>malvids</taxon>
        <taxon>Malvales</taxon>
        <taxon>Malvaceae</taxon>
        <taxon>Malvoideae</taxon>
        <taxon>Gossypium</taxon>
    </lineage>
</organism>
<feature type="region of interest" description="Disordered" evidence="2">
    <location>
        <begin position="174"/>
        <end position="218"/>
    </location>
</feature>
<dbReference type="SUPFAM" id="SSF56672">
    <property type="entry name" value="DNA/RNA polymerases"/>
    <property type="match status" value="1"/>
</dbReference>
<dbReference type="InterPro" id="IPR001878">
    <property type="entry name" value="Znf_CCHC"/>
</dbReference>
<protein>
    <submittedName>
        <fullName evidence="4">Gag-Pol polyprotein</fullName>
    </submittedName>
</protein>
<dbReference type="GO" id="GO:0008270">
    <property type="term" value="F:zinc ion binding"/>
    <property type="evidence" value="ECO:0007669"/>
    <property type="project" value="UniProtKB-KW"/>
</dbReference>
<dbReference type="InterPro" id="IPR032567">
    <property type="entry name" value="RTL1-rel"/>
</dbReference>
<dbReference type="Gene3D" id="4.10.60.10">
    <property type="entry name" value="Zinc finger, CCHC-type"/>
    <property type="match status" value="1"/>
</dbReference>
<dbReference type="InterPro" id="IPR043502">
    <property type="entry name" value="DNA/RNA_pol_sf"/>
</dbReference>
<keyword evidence="1" id="KW-0862">Zinc</keyword>
<evidence type="ECO:0000256" key="1">
    <source>
        <dbReference type="PROSITE-ProRule" id="PRU00047"/>
    </source>
</evidence>
<evidence type="ECO:0000256" key="2">
    <source>
        <dbReference type="SAM" id="MobiDB-lite"/>
    </source>
</evidence>
<feature type="region of interest" description="Disordered" evidence="2">
    <location>
        <begin position="82"/>
        <end position="136"/>
    </location>
</feature>
<dbReference type="OrthoDB" id="2272416at2759"/>
<keyword evidence="1" id="KW-0863">Zinc-finger</keyword>
<feature type="compositionally biased region" description="Polar residues" evidence="2">
    <location>
        <begin position="99"/>
        <end position="110"/>
    </location>
</feature>
<feature type="compositionally biased region" description="Polar residues" evidence="2">
    <location>
        <begin position="195"/>
        <end position="204"/>
    </location>
</feature>
<evidence type="ECO:0000313" key="4">
    <source>
        <dbReference type="EMBL" id="KAA3470402.1"/>
    </source>
</evidence>
<dbReference type="Gene3D" id="3.10.10.10">
    <property type="entry name" value="HIV Type 1 Reverse Transcriptase, subunit A, domain 1"/>
    <property type="match status" value="1"/>
</dbReference>
<accession>A0A5B6VMR3</accession>
<keyword evidence="1" id="KW-0479">Metal-binding</keyword>
<feature type="compositionally biased region" description="Basic and acidic residues" evidence="2">
    <location>
        <begin position="205"/>
        <end position="218"/>
    </location>
</feature>
<reference evidence="5" key="1">
    <citation type="journal article" date="2019" name="Plant Biotechnol. J.">
        <title>Genome sequencing of the Australian wild diploid species Gossypium australe highlights disease resistance and delayed gland morphogenesis.</title>
        <authorList>
            <person name="Cai Y."/>
            <person name="Cai X."/>
            <person name="Wang Q."/>
            <person name="Wang P."/>
            <person name="Zhang Y."/>
            <person name="Cai C."/>
            <person name="Xu Y."/>
            <person name="Wang K."/>
            <person name="Zhou Z."/>
            <person name="Wang C."/>
            <person name="Geng S."/>
            <person name="Li B."/>
            <person name="Dong Q."/>
            <person name="Hou Y."/>
            <person name="Wang H."/>
            <person name="Ai P."/>
            <person name="Liu Z."/>
            <person name="Yi F."/>
            <person name="Sun M."/>
            <person name="An G."/>
            <person name="Cheng J."/>
            <person name="Zhang Y."/>
            <person name="Shi Q."/>
            <person name="Xie Y."/>
            <person name="Shi X."/>
            <person name="Chang Y."/>
            <person name="Huang F."/>
            <person name="Chen Y."/>
            <person name="Hong S."/>
            <person name="Mi L."/>
            <person name="Sun Q."/>
            <person name="Zhang L."/>
            <person name="Zhou B."/>
            <person name="Peng R."/>
            <person name="Zhang X."/>
            <person name="Liu F."/>
        </authorList>
    </citation>
    <scope>NUCLEOTIDE SEQUENCE [LARGE SCALE GENOMIC DNA]</scope>
    <source>
        <strain evidence="5">cv. PA1801</strain>
    </source>
</reference>
<dbReference type="EMBL" id="SMMG02000006">
    <property type="protein sequence ID" value="KAA3470402.1"/>
    <property type="molecule type" value="Genomic_DNA"/>
</dbReference>
<evidence type="ECO:0000313" key="5">
    <source>
        <dbReference type="Proteomes" id="UP000325315"/>
    </source>
</evidence>
<dbReference type="AlphaFoldDB" id="A0A5B6VMR3"/>
<feature type="compositionally biased region" description="Polar residues" evidence="2">
    <location>
        <begin position="118"/>
        <end position="128"/>
    </location>
</feature>
<dbReference type="PANTHER" id="PTHR15503">
    <property type="entry name" value="LDOC1 RELATED"/>
    <property type="match status" value="1"/>
</dbReference>
<name>A0A5B6VMR3_9ROSI</name>
<sequence length="355" mass="40176">MTVTEYEREFVRLSKYALECVSTEDITCKRFEDGLNEDVHLFFGVLELKEFVVLVDRACKAEELVKEKRMVEIKSRDSRKRQLGKSFQSSSKKSREFTTRSATSAGFSNRSKGKQYSRSKAQTTSVASVGNARPSRPKCLQCGKCHPGEFRANKKACFKCGSLDHFIRDCPEVGEKEKPQNARSGSPGRGRLQRNLGNEISSKNTPREQTARSEGREPARTYAICAHEEASPLNVIIDEQDKLPVVVSHMSARKYVRKGYEAYLSFVMDAKETELRIESVPIVCEYPDVFPEEFPRLLPVREIEFDIELAPGTVPISIAPYRMAPTELKKLKAQLQELTDIGFARPSYFPWGAPV</sequence>
<dbReference type="PANTHER" id="PTHR15503:SF45">
    <property type="entry name" value="RNA-DIRECTED DNA POLYMERASE HOMOLOG"/>
    <property type="match status" value="1"/>
</dbReference>
<gene>
    <name evidence="4" type="ORF">EPI10_016114</name>
</gene>
<dbReference type="Proteomes" id="UP000325315">
    <property type="component" value="Unassembled WGS sequence"/>
</dbReference>